<protein>
    <submittedName>
        <fullName evidence="1">Uncharacterized protein</fullName>
    </submittedName>
</protein>
<dbReference type="EMBL" id="KN823116">
    <property type="protein sequence ID" value="KIO22203.1"/>
    <property type="molecule type" value="Genomic_DNA"/>
</dbReference>
<dbReference type="Proteomes" id="UP000054248">
    <property type="component" value="Unassembled WGS sequence"/>
</dbReference>
<sequence length="133" mass="14667">MSDSSHPRHAPATGRLLGSVHRQLHRPNFLYHRPTYGVSPHRLKSTKRLPIVLSKVEVVLSSEHIHSYPLAQPIITLYIYVPGHSVACIPGHQTRNENCTLAMALFVPPAVRFYSLSIVAAHAPVPDSGGVLR</sequence>
<organism evidence="1 2">
    <name type="scientific">Tulasnella calospora MUT 4182</name>
    <dbReference type="NCBI Taxonomy" id="1051891"/>
    <lineage>
        <taxon>Eukaryota</taxon>
        <taxon>Fungi</taxon>
        <taxon>Dikarya</taxon>
        <taxon>Basidiomycota</taxon>
        <taxon>Agaricomycotina</taxon>
        <taxon>Agaricomycetes</taxon>
        <taxon>Cantharellales</taxon>
        <taxon>Tulasnellaceae</taxon>
        <taxon>Tulasnella</taxon>
    </lineage>
</organism>
<accession>A0A0C3KLC3</accession>
<dbReference type="HOGENOM" id="CLU_1908228_0_0_1"/>
<dbReference type="AlphaFoldDB" id="A0A0C3KLC3"/>
<evidence type="ECO:0000313" key="1">
    <source>
        <dbReference type="EMBL" id="KIO22203.1"/>
    </source>
</evidence>
<proteinExistence type="predicted"/>
<name>A0A0C3KLC3_9AGAM</name>
<keyword evidence="2" id="KW-1185">Reference proteome</keyword>
<evidence type="ECO:0000313" key="2">
    <source>
        <dbReference type="Proteomes" id="UP000054248"/>
    </source>
</evidence>
<gene>
    <name evidence="1" type="ORF">M407DRAFT_120094</name>
</gene>
<reference evidence="1 2" key="1">
    <citation type="submission" date="2014-04" db="EMBL/GenBank/DDBJ databases">
        <authorList>
            <consortium name="DOE Joint Genome Institute"/>
            <person name="Kuo A."/>
            <person name="Girlanda M."/>
            <person name="Perotto S."/>
            <person name="Kohler A."/>
            <person name="Nagy L.G."/>
            <person name="Floudas D."/>
            <person name="Copeland A."/>
            <person name="Barry K.W."/>
            <person name="Cichocki N."/>
            <person name="Veneault-Fourrey C."/>
            <person name="LaButti K."/>
            <person name="Lindquist E.A."/>
            <person name="Lipzen A."/>
            <person name="Lundell T."/>
            <person name="Morin E."/>
            <person name="Murat C."/>
            <person name="Sun H."/>
            <person name="Tunlid A."/>
            <person name="Henrissat B."/>
            <person name="Grigoriev I.V."/>
            <person name="Hibbett D.S."/>
            <person name="Martin F."/>
            <person name="Nordberg H.P."/>
            <person name="Cantor M.N."/>
            <person name="Hua S.X."/>
        </authorList>
    </citation>
    <scope>NUCLEOTIDE SEQUENCE [LARGE SCALE GENOMIC DNA]</scope>
    <source>
        <strain evidence="1 2">MUT 4182</strain>
    </source>
</reference>
<reference evidence="2" key="2">
    <citation type="submission" date="2015-01" db="EMBL/GenBank/DDBJ databases">
        <title>Evolutionary Origins and Diversification of the Mycorrhizal Mutualists.</title>
        <authorList>
            <consortium name="DOE Joint Genome Institute"/>
            <consortium name="Mycorrhizal Genomics Consortium"/>
            <person name="Kohler A."/>
            <person name="Kuo A."/>
            <person name="Nagy L.G."/>
            <person name="Floudas D."/>
            <person name="Copeland A."/>
            <person name="Barry K.W."/>
            <person name="Cichocki N."/>
            <person name="Veneault-Fourrey C."/>
            <person name="LaButti K."/>
            <person name="Lindquist E.A."/>
            <person name="Lipzen A."/>
            <person name="Lundell T."/>
            <person name="Morin E."/>
            <person name="Murat C."/>
            <person name="Riley R."/>
            <person name="Ohm R."/>
            <person name="Sun H."/>
            <person name="Tunlid A."/>
            <person name="Henrissat B."/>
            <person name="Grigoriev I.V."/>
            <person name="Hibbett D.S."/>
            <person name="Martin F."/>
        </authorList>
    </citation>
    <scope>NUCLEOTIDE SEQUENCE [LARGE SCALE GENOMIC DNA]</scope>
    <source>
        <strain evidence="2">MUT 4182</strain>
    </source>
</reference>